<evidence type="ECO:0000256" key="2">
    <source>
        <dbReference type="ARBA" id="ARBA00007165"/>
    </source>
</evidence>
<gene>
    <name evidence="7" type="ORF">M8523_21945</name>
</gene>
<evidence type="ECO:0000256" key="6">
    <source>
        <dbReference type="RuleBase" id="RU363076"/>
    </source>
</evidence>
<dbReference type="PANTHER" id="PTHR23427:SF2">
    <property type="entry name" value="SURFEIT LOCUS PROTEIN 1"/>
    <property type="match status" value="1"/>
</dbReference>
<proteinExistence type="inferred from homology"/>
<comment type="similarity">
    <text evidence="2 6">Belongs to the SURF1 family.</text>
</comment>
<dbReference type="CDD" id="cd06662">
    <property type="entry name" value="SURF1"/>
    <property type="match status" value="1"/>
</dbReference>
<keyword evidence="8" id="KW-1185">Reference proteome</keyword>
<evidence type="ECO:0000256" key="4">
    <source>
        <dbReference type="ARBA" id="ARBA00022989"/>
    </source>
</evidence>
<organism evidence="7 8">
    <name type="scientific">Lichenifustis flavocetrariae</name>
    <dbReference type="NCBI Taxonomy" id="2949735"/>
    <lineage>
        <taxon>Bacteria</taxon>
        <taxon>Pseudomonadati</taxon>
        <taxon>Pseudomonadota</taxon>
        <taxon>Alphaproteobacteria</taxon>
        <taxon>Hyphomicrobiales</taxon>
        <taxon>Lichenihabitantaceae</taxon>
        <taxon>Lichenifustis</taxon>
    </lineage>
</organism>
<reference evidence="7" key="1">
    <citation type="submission" date="2022-05" db="EMBL/GenBank/DDBJ databases">
        <authorList>
            <person name="Pankratov T."/>
        </authorList>
    </citation>
    <scope>NUCLEOTIDE SEQUENCE</scope>
    <source>
        <strain evidence="7">BP6-180914</strain>
    </source>
</reference>
<dbReference type="PROSITE" id="PS50895">
    <property type="entry name" value="SURF1"/>
    <property type="match status" value="1"/>
</dbReference>
<evidence type="ECO:0000256" key="3">
    <source>
        <dbReference type="ARBA" id="ARBA00022692"/>
    </source>
</evidence>
<keyword evidence="5 6" id="KW-0472">Membrane</keyword>
<comment type="caution">
    <text evidence="7">The sequence shown here is derived from an EMBL/GenBank/DDBJ whole genome shotgun (WGS) entry which is preliminary data.</text>
</comment>
<keyword evidence="6" id="KW-1003">Cell membrane</keyword>
<dbReference type="InterPro" id="IPR002994">
    <property type="entry name" value="Surf1/Shy1"/>
</dbReference>
<dbReference type="RefSeq" id="WP_282587056.1">
    <property type="nucleotide sequence ID" value="NZ_JAMOIM010000017.1"/>
</dbReference>
<protein>
    <recommendedName>
        <fullName evidence="6">SURF1-like protein</fullName>
    </recommendedName>
</protein>
<dbReference type="InterPro" id="IPR045214">
    <property type="entry name" value="Surf1/Surf4"/>
</dbReference>
<accession>A0AA42CLQ6</accession>
<dbReference type="Pfam" id="PF02104">
    <property type="entry name" value="SURF1"/>
    <property type="match status" value="1"/>
</dbReference>
<feature type="transmembrane region" description="Helical" evidence="6">
    <location>
        <begin position="203"/>
        <end position="225"/>
    </location>
</feature>
<keyword evidence="3 6" id="KW-0812">Transmembrane</keyword>
<evidence type="ECO:0000256" key="5">
    <source>
        <dbReference type="ARBA" id="ARBA00023136"/>
    </source>
</evidence>
<dbReference type="PANTHER" id="PTHR23427">
    <property type="entry name" value="SURFEIT LOCUS PROTEIN"/>
    <property type="match status" value="1"/>
</dbReference>
<evidence type="ECO:0000313" key="7">
    <source>
        <dbReference type="EMBL" id="MCW6510681.1"/>
    </source>
</evidence>
<dbReference type="GO" id="GO:0005886">
    <property type="term" value="C:plasma membrane"/>
    <property type="evidence" value="ECO:0007669"/>
    <property type="project" value="UniProtKB-SubCell"/>
</dbReference>
<dbReference type="Proteomes" id="UP001165667">
    <property type="component" value="Unassembled WGS sequence"/>
</dbReference>
<comment type="subcellular location">
    <subcellularLocation>
        <location evidence="6">Cell membrane</location>
        <topology evidence="6">Multi-pass membrane protein</topology>
    </subcellularLocation>
    <subcellularLocation>
        <location evidence="1">Membrane</location>
    </subcellularLocation>
</comment>
<name>A0AA42CLQ6_9HYPH</name>
<dbReference type="AlphaFoldDB" id="A0AA42CLQ6"/>
<evidence type="ECO:0000313" key="8">
    <source>
        <dbReference type="Proteomes" id="UP001165667"/>
    </source>
</evidence>
<dbReference type="EMBL" id="JAMOIM010000017">
    <property type="protein sequence ID" value="MCW6510681.1"/>
    <property type="molecule type" value="Genomic_DNA"/>
</dbReference>
<evidence type="ECO:0000256" key="1">
    <source>
        <dbReference type="ARBA" id="ARBA00004370"/>
    </source>
</evidence>
<keyword evidence="4 6" id="KW-1133">Transmembrane helix</keyword>
<comment type="caution">
    <text evidence="6">Lacks conserved residue(s) required for the propagation of feature annotation.</text>
</comment>
<sequence length="243" mass="26656">MALAILVGLGVWQVRRLDWKTRLLAEIAERTTATPQPLPPESQWASLRHDDYAYRHVTLTGTFLHEDEVHVFRPLSPETAKGRTSGLGDLVLTPLRLPDGVIVIVNRGFVPQENVDPASRPAGQAKGLVTVTGLMREPESRNLFTPADDPKGGTWFTRDPAAIGSYFRLDRVAPFTVDADASGVPGDLPQGGETLLDIPNNHLSYAMTWFGLAVGLCLVFVAFIWKRLFEHANASLPAGLKRL</sequence>